<name>A0A6A7NBP4_9BURK</name>
<protein>
    <recommendedName>
        <fullName evidence="2">Signal transduction histidine kinase internal region domain-containing protein</fullName>
    </recommendedName>
</protein>
<feature type="transmembrane region" description="Helical" evidence="1">
    <location>
        <begin position="21"/>
        <end position="40"/>
    </location>
</feature>
<feature type="transmembrane region" description="Helical" evidence="1">
    <location>
        <begin position="88"/>
        <end position="113"/>
    </location>
</feature>
<dbReference type="Proteomes" id="UP000440498">
    <property type="component" value="Unassembled WGS sequence"/>
</dbReference>
<dbReference type="PANTHER" id="PTHR34220:SF7">
    <property type="entry name" value="SENSOR HISTIDINE KINASE YPDA"/>
    <property type="match status" value="1"/>
</dbReference>
<comment type="caution">
    <text evidence="3">The sequence shown here is derived from an EMBL/GenBank/DDBJ whole genome shotgun (WGS) entry which is preliminary data.</text>
</comment>
<feature type="transmembrane region" description="Helical" evidence="1">
    <location>
        <begin position="52"/>
        <end position="76"/>
    </location>
</feature>
<dbReference type="EMBL" id="WHUG01000021">
    <property type="protein sequence ID" value="MQA42471.1"/>
    <property type="molecule type" value="Genomic_DNA"/>
</dbReference>
<feature type="transmembrane region" description="Helical" evidence="1">
    <location>
        <begin position="133"/>
        <end position="153"/>
    </location>
</feature>
<sequence>MLATPVMQLRQIRPPGWLPPWAVAALVWNLLALLGALASYGDARQAAVPATFAATLLRFVIVHLPLNAVSLVLAIGFHRAGFRRQQLLLAYGAVLLAFLPLLSIWHSAINNLFSGRPLAALPALLSQQSALSWWFDTLVLTLAFGAHLAYGAWRHAQAQALAGQLARQGNLALRLRLLQGQLEPYFLSSALAGIGQLNREGLREQATRALARLSGLLRYALRASRSDWQSVADEIEFLRDYVDLQRLCHGAGLAVQWQLGDDDWADYRCPPLLLFPMLERALSTRPQQLTVRIGTQQADGGQQVLAEVSYVTGGHRARSAGGDALAALAERLAMLYGDAARLASHADGDTVHIRLFYPVSRHDD</sequence>
<evidence type="ECO:0000313" key="3">
    <source>
        <dbReference type="EMBL" id="MQA42471.1"/>
    </source>
</evidence>
<dbReference type="InterPro" id="IPR010559">
    <property type="entry name" value="Sig_transdc_His_kin_internal"/>
</dbReference>
<evidence type="ECO:0000259" key="2">
    <source>
        <dbReference type="Pfam" id="PF06580"/>
    </source>
</evidence>
<organism evidence="3 4">
    <name type="scientific">Rugamonas aquatica</name>
    <dbReference type="NCBI Taxonomy" id="2743357"/>
    <lineage>
        <taxon>Bacteria</taxon>
        <taxon>Pseudomonadati</taxon>
        <taxon>Pseudomonadota</taxon>
        <taxon>Betaproteobacteria</taxon>
        <taxon>Burkholderiales</taxon>
        <taxon>Oxalobacteraceae</taxon>
        <taxon>Telluria group</taxon>
        <taxon>Rugamonas</taxon>
    </lineage>
</organism>
<keyword evidence="1" id="KW-1133">Transmembrane helix</keyword>
<gene>
    <name evidence="3" type="ORF">GEV02_30495</name>
</gene>
<dbReference type="GO" id="GO:0016020">
    <property type="term" value="C:membrane"/>
    <property type="evidence" value="ECO:0007669"/>
    <property type="project" value="InterPro"/>
</dbReference>
<dbReference type="AlphaFoldDB" id="A0A6A7NBP4"/>
<proteinExistence type="predicted"/>
<evidence type="ECO:0000313" key="4">
    <source>
        <dbReference type="Proteomes" id="UP000440498"/>
    </source>
</evidence>
<feature type="domain" description="Signal transduction histidine kinase internal region" evidence="2">
    <location>
        <begin position="174"/>
        <end position="249"/>
    </location>
</feature>
<dbReference type="GO" id="GO:0000155">
    <property type="term" value="F:phosphorelay sensor kinase activity"/>
    <property type="evidence" value="ECO:0007669"/>
    <property type="project" value="InterPro"/>
</dbReference>
<dbReference type="InterPro" id="IPR050640">
    <property type="entry name" value="Bact_2-comp_sensor_kinase"/>
</dbReference>
<evidence type="ECO:0000256" key="1">
    <source>
        <dbReference type="SAM" id="Phobius"/>
    </source>
</evidence>
<keyword evidence="1" id="KW-0812">Transmembrane</keyword>
<accession>A0A6A7NBP4</accession>
<reference evidence="3 4" key="1">
    <citation type="submission" date="2019-10" db="EMBL/GenBank/DDBJ databases">
        <title>Two novel species isolated from a subtropical stream in China.</title>
        <authorList>
            <person name="Lu H."/>
        </authorList>
    </citation>
    <scope>NUCLEOTIDE SEQUENCE [LARGE SCALE GENOMIC DNA]</scope>
    <source>
        <strain evidence="3 4">FT29W</strain>
    </source>
</reference>
<dbReference type="RefSeq" id="WP_152841568.1">
    <property type="nucleotide sequence ID" value="NZ_WHUG01000021.1"/>
</dbReference>
<keyword evidence="1" id="KW-0472">Membrane</keyword>
<dbReference type="Pfam" id="PF06580">
    <property type="entry name" value="His_kinase"/>
    <property type="match status" value="1"/>
</dbReference>
<dbReference type="PANTHER" id="PTHR34220">
    <property type="entry name" value="SENSOR HISTIDINE KINASE YPDA"/>
    <property type="match status" value="1"/>
</dbReference>
<keyword evidence="4" id="KW-1185">Reference proteome</keyword>